<dbReference type="EMBL" id="CABITT030000007">
    <property type="protein sequence ID" value="VVB10254.1"/>
    <property type="molecule type" value="Genomic_DNA"/>
</dbReference>
<sequence length="288" mass="32576">MNATVRPNAPRRRFRGAFHPPASFIILVTSVGHCHRRDLPSKLCLGNLRHSLSASIDSDETLESDENFERFDRTLCRLIPDLHKLLFSNQSQSFPSDSLPLKGRRSRSHPRALSSRLKLVPLILLNFVPSVNAGDPTQVSNLLGPQPSRSDFVERMHLLSPTLVHSPDRLLILTVTSPSSQSTASNTAPSMARDRVADEPPPSPQTFLWCCHIYTTRREQGQRLSWEKHFNRSSDNWMSRFSREYRPDLLHTVATTIGDLASRRVLSISRRSMTSGLGPFRMCYQGTH</sequence>
<dbReference type="Proteomes" id="UP000489600">
    <property type="component" value="Unassembled WGS sequence"/>
</dbReference>
<accession>A0A565C9I5</accession>
<evidence type="ECO:0000256" key="1">
    <source>
        <dbReference type="SAM" id="MobiDB-lite"/>
    </source>
</evidence>
<name>A0A565C9I5_9BRAS</name>
<comment type="caution">
    <text evidence="2">The sequence shown here is derived from an EMBL/GenBank/DDBJ whole genome shotgun (WGS) entry which is preliminary data.</text>
</comment>
<keyword evidence="3" id="KW-1185">Reference proteome</keyword>
<feature type="compositionally biased region" description="Polar residues" evidence="1">
    <location>
        <begin position="176"/>
        <end position="189"/>
    </location>
</feature>
<organism evidence="2 3">
    <name type="scientific">Arabis nemorensis</name>
    <dbReference type="NCBI Taxonomy" id="586526"/>
    <lineage>
        <taxon>Eukaryota</taxon>
        <taxon>Viridiplantae</taxon>
        <taxon>Streptophyta</taxon>
        <taxon>Embryophyta</taxon>
        <taxon>Tracheophyta</taxon>
        <taxon>Spermatophyta</taxon>
        <taxon>Magnoliopsida</taxon>
        <taxon>eudicotyledons</taxon>
        <taxon>Gunneridae</taxon>
        <taxon>Pentapetalae</taxon>
        <taxon>rosids</taxon>
        <taxon>malvids</taxon>
        <taxon>Brassicales</taxon>
        <taxon>Brassicaceae</taxon>
        <taxon>Arabideae</taxon>
        <taxon>Arabis</taxon>
    </lineage>
</organism>
<evidence type="ECO:0000313" key="3">
    <source>
        <dbReference type="Proteomes" id="UP000489600"/>
    </source>
</evidence>
<protein>
    <submittedName>
        <fullName evidence="2">Uncharacterized protein</fullName>
    </submittedName>
</protein>
<feature type="region of interest" description="Disordered" evidence="1">
    <location>
        <begin position="176"/>
        <end position="200"/>
    </location>
</feature>
<dbReference type="AlphaFoldDB" id="A0A565C9I5"/>
<reference evidence="2" key="1">
    <citation type="submission" date="2019-07" db="EMBL/GenBank/DDBJ databases">
        <authorList>
            <person name="Dittberner H."/>
        </authorList>
    </citation>
    <scope>NUCLEOTIDE SEQUENCE [LARGE SCALE GENOMIC DNA]</scope>
</reference>
<evidence type="ECO:0000313" key="2">
    <source>
        <dbReference type="EMBL" id="VVB10254.1"/>
    </source>
</evidence>
<gene>
    <name evidence="2" type="ORF">ANE_LOCUS20698</name>
</gene>
<feature type="region of interest" description="Disordered" evidence="1">
    <location>
        <begin position="93"/>
        <end position="112"/>
    </location>
</feature>
<proteinExistence type="predicted"/>